<dbReference type="InterPro" id="IPR010376">
    <property type="entry name" value="GBBH-like_N"/>
</dbReference>
<dbReference type="Proteomes" id="UP000256845">
    <property type="component" value="Unassembled WGS sequence"/>
</dbReference>
<comment type="caution">
    <text evidence="4">The sequence shown here is derived from an EMBL/GenBank/DDBJ whole genome shotgun (WGS) entry which is preliminary data.</text>
</comment>
<dbReference type="AlphaFoldDB" id="A0A3D9HPY1"/>
<organism evidence="4 5">
    <name type="scientific">Aestuariispira insulae</name>
    <dbReference type="NCBI Taxonomy" id="1461337"/>
    <lineage>
        <taxon>Bacteria</taxon>
        <taxon>Pseudomonadati</taxon>
        <taxon>Pseudomonadota</taxon>
        <taxon>Alphaproteobacteria</taxon>
        <taxon>Rhodospirillales</taxon>
        <taxon>Kiloniellaceae</taxon>
        <taxon>Aestuariispira</taxon>
    </lineage>
</organism>
<proteinExistence type="predicted"/>
<evidence type="ECO:0000313" key="5">
    <source>
        <dbReference type="Proteomes" id="UP000256845"/>
    </source>
</evidence>
<dbReference type="Gene3D" id="3.30.2020.30">
    <property type="match status" value="1"/>
</dbReference>
<protein>
    <submittedName>
        <fullName evidence="4">DUF971 family protein</fullName>
    </submittedName>
</protein>
<keyword evidence="1" id="KW-0479">Metal-binding</keyword>
<dbReference type="Pfam" id="PF06155">
    <property type="entry name" value="GBBH-like_N"/>
    <property type="match status" value="1"/>
</dbReference>
<accession>A0A3D9HPY1</accession>
<feature type="domain" description="Gamma-butyrobetaine hydroxylase-like N-terminal" evidence="3">
    <location>
        <begin position="15"/>
        <end position="99"/>
    </location>
</feature>
<sequence length="125" mass="14502">MGDDLYSTKSFPTKIHYRKQDQVLEVTFDDGNHFELPAEYLRVESPSAEVQGHHPDQKVTVSGRRQVGIIGLEPVGRYAVRIQFDDLHDSGIYSWQYLYELGHDHDRRWQAYLADLEAKGLTREP</sequence>
<dbReference type="InterPro" id="IPR038492">
    <property type="entry name" value="GBBH-like_N_sf"/>
</dbReference>
<evidence type="ECO:0000256" key="1">
    <source>
        <dbReference type="ARBA" id="ARBA00022723"/>
    </source>
</evidence>
<name>A0A3D9HPY1_9PROT</name>
<evidence type="ECO:0000313" key="4">
    <source>
        <dbReference type="EMBL" id="RED51530.1"/>
    </source>
</evidence>
<evidence type="ECO:0000256" key="2">
    <source>
        <dbReference type="ARBA" id="ARBA00023004"/>
    </source>
</evidence>
<keyword evidence="2" id="KW-0408">Iron</keyword>
<dbReference type="EMBL" id="QRDW01000003">
    <property type="protein sequence ID" value="RED51530.1"/>
    <property type="molecule type" value="Genomic_DNA"/>
</dbReference>
<dbReference type="PANTHER" id="PTHR35303">
    <property type="entry name" value="OS02G0197800 PROTEIN"/>
    <property type="match status" value="1"/>
</dbReference>
<reference evidence="4 5" key="1">
    <citation type="submission" date="2018-07" db="EMBL/GenBank/DDBJ databases">
        <title>Genomic Encyclopedia of Type Strains, Phase III (KMG-III): the genomes of soil and plant-associated and newly described type strains.</title>
        <authorList>
            <person name="Whitman W."/>
        </authorList>
    </citation>
    <scope>NUCLEOTIDE SEQUENCE [LARGE SCALE GENOMIC DNA]</scope>
    <source>
        <strain evidence="4 5">CECT 8488</strain>
    </source>
</reference>
<gene>
    <name evidence="4" type="ORF">DFP90_103333</name>
</gene>
<evidence type="ECO:0000259" key="3">
    <source>
        <dbReference type="Pfam" id="PF06155"/>
    </source>
</evidence>
<keyword evidence="5" id="KW-1185">Reference proteome</keyword>
<dbReference type="RefSeq" id="WP_115936411.1">
    <property type="nucleotide sequence ID" value="NZ_QRDW01000003.1"/>
</dbReference>
<dbReference type="PANTHER" id="PTHR35303:SF5">
    <property type="entry name" value="OS02G0197800 PROTEIN"/>
    <property type="match status" value="1"/>
</dbReference>
<dbReference type="OrthoDB" id="9794178at2"/>
<dbReference type="GO" id="GO:0046872">
    <property type="term" value="F:metal ion binding"/>
    <property type="evidence" value="ECO:0007669"/>
    <property type="project" value="UniProtKB-KW"/>
</dbReference>